<protein>
    <recommendedName>
        <fullName evidence="1">Metallo-beta-lactamase domain-containing protein</fullName>
    </recommendedName>
</protein>
<dbReference type="Proteomes" id="UP000323000">
    <property type="component" value="Chromosome 9"/>
</dbReference>
<dbReference type="OrthoDB" id="10249535at2759"/>
<dbReference type="InterPro" id="IPR001279">
    <property type="entry name" value="Metallo-B-lactamas"/>
</dbReference>
<organism evidence="2 3">
    <name type="scientific">Acer yangbiense</name>
    <dbReference type="NCBI Taxonomy" id="1000413"/>
    <lineage>
        <taxon>Eukaryota</taxon>
        <taxon>Viridiplantae</taxon>
        <taxon>Streptophyta</taxon>
        <taxon>Embryophyta</taxon>
        <taxon>Tracheophyta</taxon>
        <taxon>Spermatophyta</taxon>
        <taxon>Magnoliopsida</taxon>
        <taxon>eudicotyledons</taxon>
        <taxon>Gunneridae</taxon>
        <taxon>Pentapetalae</taxon>
        <taxon>rosids</taxon>
        <taxon>malvids</taxon>
        <taxon>Sapindales</taxon>
        <taxon>Sapindaceae</taxon>
        <taxon>Hippocastanoideae</taxon>
        <taxon>Acereae</taxon>
        <taxon>Acer</taxon>
    </lineage>
</organism>
<comment type="caution">
    <text evidence="2">The sequence shown here is derived from an EMBL/GenBank/DDBJ whole genome shotgun (WGS) entry which is preliminary data.</text>
</comment>
<evidence type="ECO:0000313" key="3">
    <source>
        <dbReference type="Proteomes" id="UP000323000"/>
    </source>
</evidence>
<keyword evidence="3" id="KW-1185">Reference proteome</keyword>
<dbReference type="InterPro" id="IPR036866">
    <property type="entry name" value="RibonucZ/Hydroxyglut_hydro"/>
</dbReference>
<dbReference type="EMBL" id="VAHF01000009">
    <property type="protein sequence ID" value="TXG53769.1"/>
    <property type="molecule type" value="Genomic_DNA"/>
</dbReference>
<dbReference type="Gene3D" id="3.60.15.10">
    <property type="entry name" value="Ribonuclease Z/Hydroxyacylglutathione hydrolase-like"/>
    <property type="match status" value="2"/>
</dbReference>
<proteinExistence type="predicted"/>
<accession>A0A5C7HAG0</accession>
<sequence length="220" mass="24713">MASMGQQPPSLKRREAVPVNREGDQLIITPLGASNKVGRSCVYMSYKGKTIMFDCGIHPTYSGMAALPYFDEIDPSIIDVLLITHFHLDHAASLPYFLEKVLDFHQTLEVNGIKFWCYTAGHVLGAAMFMVDIAGVRVLYTGDYSREEDRHLRAAELPQFSPDICIIESTYGVQLHQPRHIREKCFTEVIHTTVSQGGRVLIPAFALGRAQELLLILDEY</sequence>
<dbReference type="GO" id="GO:0003723">
    <property type="term" value="F:RNA binding"/>
    <property type="evidence" value="ECO:0007669"/>
    <property type="project" value="TreeGrafter"/>
</dbReference>
<dbReference type="FunFam" id="3.60.15.10:FF:000161">
    <property type="entry name" value="Predicted protein"/>
    <property type="match status" value="1"/>
</dbReference>
<dbReference type="InterPro" id="IPR050698">
    <property type="entry name" value="MBL"/>
</dbReference>
<dbReference type="GO" id="GO:0006398">
    <property type="term" value="P:mRNA 3'-end processing by stem-loop binding and cleavage"/>
    <property type="evidence" value="ECO:0007669"/>
    <property type="project" value="TreeGrafter"/>
</dbReference>
<dbReference type="PANTHER" id="PTHR11203:SF11">
    <property type="entry name" value="CLEAVAGE AND POLYADENYLATION SPECIFICITY FACTOR SUBUNIT 3"/>
    <property type="match status" value="1"/>
</dbReference>
<dbReference type="AlphaFoldDB" id="A0A5C7HAG0"/>
<gene>
    <name evidence="2" type="ORF">EZV62_019025</name>
</gene>
<dbReference type="Pfam" id="PF00753">
    <property type="entry name" value="Lactamase_B"/>
    <property type="match status" value="1"/>
</dbReference>
<feature type="domain" description="Metallo-beta-lactamase" evidence="1">
    <location>
        <begin position="38"/>
        <end position="198"/>
    </location>
</feature>
<dbReference type="GO" id="GO:0004521">
    <property type="term" value="F:RNA endonuclease activity"/>
    <property type="evidence" value="ECO:0007669"/>
    <property type="project" value="TreeGrafter"/>
</dbReference>
<evidence type="ECO:0000313" key="2">
    <source>
        <dbReference type="EMBL" id="TXG53769.1"/>
    </source>
</evidence>
<reference evidence="3" key="1">
    <citation type="journal article" date="2019" name="Gigascience">
        <title>De novo genome assembly of the endangered Acer yangbiense, a plant species with extremely small populations endemic to Yunnan Province, China.</title>
        <authorList>
            <person name="Yang J."/>
            <person name="Wariss H.M."/>
            <person name="Tao L."/>
            <person name="Zhang R."/>
            <person name="Yun Q."/>
            <person name="Hollingsworth P."/>
            <person name="Dao Z."/>
            <person name="Luo G."/>
            <person name="Guo H."/>
            <person name="Ma Y."/>
            <person name="Sun W."/>
        </authorList>
    </citation>
    <scope>NUCLEOTIDE SEQUENCE [LARGE SCALE GENOMIC DNA]</scope>
    <source>
        <strain evidence="3">cv. Malutang</strain>
    </source>
</reference>
<dbReference type="Gene3D" id="3.40.50.10890">
    <property type="match status" value="1"/>
</dbReference>
<dbReference type="SMART" id="SM00849">
    <property type="entry name" value="Lactamase_B"/>
    <property type="match status" value="1"/>
</dbReference>
<evidence type="ECO:0000259" key="1">
    <source>
        <dbReference type="SMART" id="SM00849"/>
    </source>
</evidence>
<dbReference type="GO" id="GO:0004534">
    <property type="term" value="F:5'-3' RNA exonuclease activity"/>
    <property type="evidence" value="ECO:0007669"/>
    <property type="project" value="TreeGrafter"/>
</dbReference>
<name>A0A5C7HAG0_9ROSI</name>
<dbReference type="SUPFAM" id="SSF56281">
    <property type="entry name" value="Metallo-hydrolase/oxidoreductase"/>
    <property type="match status" value="1"/>
</dbReference>
<dbReference type="PANTHER" id="PTHR11203">
    <property type="entry name" value="CLEAVAGE AND POLYADENYLATION SPECIFICITY FACTOR FAMILY MEMBER"/>
    <property type="match status" value="1"/>
</dbReference>
<dbReference type="GO" id="GO:0005847">
    <property type="term" value="C:mRNA cleavage and polyadenylation specificity factor complex"/>
    <property type="evidence" value="ECO:0007669"/>
    <property type="project" value="TreeGrafter"/>
</dbReference>